<proteinExistence type="inferred from homology"/>
<dbReference type="InterPro" id="IPR000407">
    <property type="entry name" value="GDA1_CD39_NTPase"/>
</dbReference>
<dbReference type="EMBL" id="HACG01009223">
    <property type="protein sequence ID" value="CEK56088.1"/>
    <property type="molecule type" value="Transcribed_RNA"/>
</dbReference>
<keyword evidence="3" id="KW-1133">Transmembrane helix</keyword>
<sequence>TSSPERANLMLYCLQSTYINLLLTDGYKFNESSWTSINFVAKIYSTDIGWTLGFILNESRNYPADFSSVTMYTWTFAFLMALFCLFLVVGLGLAAQGKRTCHIG</sequence>
<keyword evidence="3" id="KW-0812">Transmembrane</keyword>
<feature type="non-terminal residue" evidence="4">
    <location>
        <position position="104"/>
    </location>
</feature>
<evidence type="ECO:0000256" key="1">
    <source>
        <dbReference type="ARBA" id="ARBA00009283"/>
    </source>
</evidence>
<reference evidence="4" key="1">
    <citation type="submission" date="2014-12" db="EMBL/GenBank/DDBJ databases">
        <title>Insight into the proteome of Arion vulgaris.</title>
        <authorList>
            <person name="Aradska J."/>
            <person name="Bulat T."/>
            <person name="Smidak R."/>
            <person name="Sarate P."/>
            <person name="Gangsoo J."/>
            <person name="Sialana F."/>
            <person name="Bilban M."/>
            <person name="Lubec G."/>
        </authorList>
    </citation>
    <scope>NUCLEOTIDE SEQUENCE</scope>
    <source>
        <tissue evidence="4">Skin</tissue>
    </source>
</reference>
<dbReference type="AlphaFoldDB" id="A0A0B6YIN6"/>
<feature type="transmembrane region" description="Helical" evidence="3">
    <location>
        <begin position="71"/>
        <end position="95"/>
    </location>
</feature>
<keyword evidence="2" id="KW-0378">Hydrolase</keyword>
<keyword evidence="3" id="KW-0472">Membrane</keyword>
<comment type="similarity">
    <text evidence="1">Belongs to the GDA1/CD39 NTPase family.</text>
</comment>
<evidence type="ECO:0000256" key="2">
    <source>
        <dbReference type="ARBA" id="ARBA00022801"/>
    </source>
</evidence>
<evidence type="ECO:0000256" key="3">
    <source>
        <dbReference type="SAM" id="Phobius"/>
    </source>
</evidence>
<gene>
    <name evidence="4" type="primary">ORF26771</name>
</gene>
<dbReference type="Gene3D" id="3.30.420.150">
    <property type="entry name" value="Exopolyphosphatase. Domain 2"/>
    <property type="match status" value="1"/>
</dbReference>
<organism evidence="4">
    <name type="scientific">Arion vulgaris</name>
    <dbReference type="NCBI Taxonomy" id="1028688"/>
    <lineage>
        <taxon>Eukaryota</taxon>
        <taxon>Metazoa</taxon>
        <taxon>Spiralia</taxon>
        <taxon>Lophotrochozoa</taxon>
        <taxon>Mollusca</taxon>
        <taxon>Gastropoda</taxon>
        <taxon>Heterobranchia</taxon>
        <taxon>Euthyneura</taxon>
        <taxon>Panpulmonata</taxon>
        <taxon>Eupulmonata</taxon>
        <taxon>Stylommatophora</taxon>
        <taxon>Helicina</taxon>
        <taxon>Arionoidea</taxon>
        <taxon>Arionidae</taxon>
        <taxon>Arion</taxon>
    </lineage>
</organism>
<dbReference type="Pfam" id="PF01150">
    <property type="entry name" value="GDA1_CD39"/>
    <property type="match status" value="1"/>
</dbReference>
<protein>
    <submittedName>
        <fullName evidence="4">Uncharacterized protein</fullName>
    </submittedName>
</protein>
<feature type="non-terminal residue" evidence="4">
    <location>
        <position position="1"/>
    </location>
</feature>
<evidence type="ECO:0000313" key="4">
    <source>
        <dbReference type="EMBL" id="CEK56088.1"/>
    </source>
</evidence>
<accession>A0A0B6YIN6</accession>
<dbReference type="GO" id="GO:0016787">
    <property type="term" value="F:hydrolase activity"/>
    <property type="evidence" value="ECO:0007669"/>
    <property type="project" value="UniProtKB-KW"/>
</dbReference>
<name>A0A0B6YIN6_9EUPU</name>